<dbReference type="InterPro" id="IPR000276">
    <property type="entry name" value="GPCR_Rhodpsn"/>
</dbReference>
<comment type="caution">
    <text evidence="15">The sequence shown here is derived from an EMBL/GenBank/DDBJ whole genome shotgun (WGS) entry which is preliminary data.</text>
</comment>
<feature type="region of interest" description="Disordered" evidence="12">
    <location>
        <begin position="672"/>
        <end position="697"/>
    </location>
</feature>
<keyword evidence="16" id="KW-1185">Reference proteome</keyword>
<dbReference type="GO" id="GO:0005886">
    <property type="term" value="C:plasma membrane"/>
    <property type="evidence" value="ECO:0007669"/>
    <property type="project" value="UniProtKB-SubCell"/>
</dbReference>
<keyword evidence="3 10" id="KW-0812">Transmembrane</keyword>
<dbReference type="GO" id="GO:0004930">
    <property type="term" value="F:G protein-coupled receptor activity"/>
    <property type="evidence" value="ECO:0007669"/>
    <property type="project" value="UniProtKB-KW"/>
</dbReference>
<evidence type="ECO:0000256" key="6">
    <source>
        <dbReference type="ARBA" id="ARBA00023136"/>
    </source>
</evidence>
<accession>A0A811L357</accession>
<feature type="compositionally biased region" description="Low complexity" evidence="12">
    <location>
        <begin position="1129"/>
        <end position="1141"/>
    </location>
</feature>
<dbReference type="EMBL" id="CAJFCW020000005">
    <property type="protein sequence ID" value="CAG9118154.1"/>
    <property type="molecule type" value="Genomic_DNA"/>
</dbReference>
<dbReference type="GO" id="GO:0001591">
    <property type="term" value="F:dopamine neurotransmitter receptor activity, coupled via Gi/Go"/>
    <property type="evidence" value="ECO:0007669"/>
    <property type="project" value="TreeGrafter"/>
</dbReference>
<evidence type="ECO:0000256" key="8">
    <source>
        <dbReference type="ARBA" id="ARBA00023170"/>
    </source>
</evidence>
<name>A0A811L357_9BILA</name>
<feature type="region of interest" description="Disordered" evidence="12">
    <location>
        <begin position="740"/>
        <end position="771"/>
    </location>
</feature>
<feature type="compositionally biased region" description="Acidic residues" evidence="12">
    <location>
        <begin position="504"/>
        <end position="531"/>
    </location>
</feature>
<feature type="compositionally biased region" description="Low complexity" evidence="12">
    <location>
        <begin position="1169"/>
        <end position="1180"/>
    </location>
</feature>
<comment type="similarity">
    <text evidence="10">Belongs to the G-protein coupled receptor 1 family.</text>
</comment>
<gene>
    <name evidence="15" type="ORF">BOKJ2_LOCUS10305</name>
</gene>
<organism evidence="15 16">
    <name type="scientific">Bursaphelenchus okinawaensis</name>
    <dbReference type="NCBI Taxonomy" id="465554"/>
    <lineage>
        <taxon>Eukaryota</taxon>
        <taxon>Metazoa</taxon>
        <taxon>Ecdysozoa</taxon>
        <taxon>Nematoda</taxon>
        <taxon>Chromadorea</taxon>
        <taxon>Rhabditida</taxon>
        <taxon>Tylenchina</taxon>
        <taxon>Tylenchomorpha</taxon>
        <taxon>Aphelenchoidea</taxon>
        <taxon>Aphelenchoididae</taxon>
        <taxon>Bursaphelenchus</taxon>
    </lineage>
</organism>
<evidence type="ECO:0000256" key="13">
    <source>
        <dbReference type="SAM" id="Phobius"/>
    </source>
</evidence>
<keyword evidence="8 10" id="KW-0675">Receptor</keyword>
<feature type="compositionally biased region" description="Low complexity" evidence="12">
    <location>
        <begin position="954"/>
        <end position="966"/>
    </location>
</feature>
<keyword evidence="4 13" id="KW-1133">Transmembrane helix</keyword>
<feature type="transmembrane region" description="Helical" evidence="13">
    <location>
        <begin position="252"/>
        <end position="273"/>
    </location>
</feature>
<keyword evidence="6 13" id="KW-0472">Membrane</keyword>
<feature type="region of interest" description="Disordered" evidence="12">
    <location>
        <begin position="1153"/>
        <end position="1189"/>
    </location>
</feature>
<evidence type="ECO:0000256" key="1">
    <source>
        <dbReference type="ARBA" id="ARBA00004651"/>
    </source>
</evidence>
<evidence type="ECO:0000256" key="9">
    <source>
        <dbReference type="ARBA" id="ARBA00023224"/>
    </source>
</evidence>
<dbReference type="PANTHER" id="PTHR24248:SF125">
    <property type="entry name" value="DOPAMINE D2-LIKE RECEPTOR"/>
    <property type="match status" value="1"/>
</dbReference>
<feature type="region of interest" description="Disordered" evidence="12">
    <location>
        <begin position="1013"/>
        <end position="1037"/>
    </location>
</feature>
<feature type="compositionally biased region" description="Polar residues" evidence="12">
    <location>
        <begin position="1013"/>
        <end position="1028"/>
    </location>
</feature>
<dbReference type="GO" id="GO:0045202">
    <property type="term" value="C:synapse"/>
    <property type="evidence" value="ECO:0007669"/>
    <property type="project" value="GOC"/>
</dbReference>
<feature type="region of interest" description="Disordered" evidence="12">
    <location>
        <begin position="500"/>
        <end position="535"/>
    </location>
</feature>
<keyword evidence="5 10" id="KW-0297">G-protein coupled receptor</keyword>
<keyword evidence="11" id="KW-0175">Coiled coil</keyword>
<feature type="coiled-coil region" evidence="11">
    <location>
        <begin position="1346"/>
        <end position="1375"/>
    </location>
</feature>
<dbReference type="EMBL" id="CAJFDH010000005">
    <property type="protein sequence ID" value="CAD5223535.1"/>
    <property type="molecule type" value="Genomic_DNA"/>
</dbReference>
<evidence type="ECO:0000256" key="2">
    <source>
        <dbReference type="ARBA" id="ARBA00022475"/>
    </source>
</evidence>
<dbReference type="PRINTS" id="PR00237">
    <property type="entry name" value="GPCRRHODOPSN"/>
</dbReference>
<evidence type="ECO:0000256" key="10">
    <source>
        <dbReference type="RuleBase" id="RU000688"/>
    </source>
</evidence>
<feature type="compositionally biased region" description="Basic and acidic residues" evidence="12">
    <location>
        <begin position="1504"/>
        <end position="1518"/>
    </location>
</feature>
<feature type="domain" description="G-protein coupled receptors family 1 profile" evidence="14">
    <location>
        <begin position="150"/>
        <end position="367"/>
    </location>
</feature>
<feature type="transmembrane region" description="Helical" evidence="13">
    <location>
        <begin position="1677"/>
        <end position="1696"/>
    </location>
</feature>
<sequence>MAPGGGMAPNWGNRVNSTSPSTILEDYHELVGTVAKVITSTLSTQEGFGSTGYDSGTNLPSGTNLQTGTGFDAGTDFGTGAKNGLNIPTFGFTTPGYGTDNFGTIDTQAFDLSTPGFEFTTPGPPVVERTAAMFVYALFLVLIPTATILGNVLVILSVLRFKALHSAINFLILGLAVADLFVAVFVMPYAVYVYIQGGNWFLGNLMCDIYSACDVACSTASIFLLAVISFDRYRAVSKPIQYSRQSQNIRRVVLILVMIWVASLALASPIVLGLNHRPEDASPYECRFYNAEFTLVSSIVSFVIPCFIVLFVYIRIMMALRKREKAAKLRRLANQQQDHKRDGSLDEVDAGQIVAAPAVNVLMLALPSMQQRMRRFERHRNALQQAGELFKVQAWMRPMGRRHKKGDLRHADAPSVDIASRAEPPTLSLPAQVPVKKLSNRAMVPARVGSNRAPNLSSQSALMQMAEMSTNAVGVATLDPEAASQQHSIRRCRFAEEQSVKEYEVEDAYEHEENEEEETDEDEDTESDDSSEEFHASAKNLFARVGCGVANMSRLTDAAISVIGARPRLSLAEPTLRKLLPPSKRPANIPDTPNRRKSGIPQLETVEVCSPQTLGLASLMPLLATGSLRRCSDSVSQMRTNSCRMASNQSLSPNAFDVKKHSLRPSSANMMGQTFGSPMTPRATPTTSFTSPEGSCNELTDRPCVVDEHVVDHENFHLSSNQEKSPEYLCSDYVPLQDYEEESTDVTEVSKGEEGEAKSEKGEATAKEGDAKQQAFIKESTDLVHYSQSSPLDETQHGESISANSLLKDAPEGEAHKLEATVMKANTTLETAMEGMTASETAQLEDEIMRSFTDPRVKRHIDDDKKNSVSSQSNQLYFSTPQTPVDTKKSSQRTDRVSDEGERLGDGNEHSQVRTMTKKNDDKKDDDEMDHDCDGKAKGMAVKAETRVDKAKTSLSSSEGINSSNNAPVKRLHTEAIHGQDQQAINPDDASTTAVKNTRSMSNEILMSYQQPSYTMSHSTSKDPPTSETHSDYESDRKEIIDEETGLKISARSAQKHREEIWEARMKFFQTGPQPVLSSRSPLMLRRFVCDPINDPENKTLQTIEQLPPFRGSVKRRSKRRYKHDHDANSSSPISSSDSLSDNLHVVTNDFVSEAPTSMSRKSSEYDSQQTNGTNNPTQTYHSRNRRLSRESSLLRNPMKRFKSLHVSPRNIALPNMDIARPGDIWRHFSRRSPRIFGPPTIPSPKLQKKYSYAEEAVFTTTTPLLDANRRKSDSSAFATTPPNELQLKDGIDTWPVDSDMQQERNDIQQLITEINTHSNQKLNLMGNEMRMKSFENDKINAKDGRNMAQNEVKMAQNEMKMAQNEMKMNILENERKISMIDNEMSPKSPSRRFEGALTSAVLGEEMDYVDVDSMHGSQTAKQTIIIYSEENTSSVTDLRDEKSPKPTEEEALNLQTSLNIMTVSSDDHSVTNEATIATDSGFGPDSKEHNEIVITNLCAKETSDTPRKISKGRRCDDAGSPTVTFKIPGKKHDKHRPDRPIKRLSSAAQIYENKRAVDKNGVTDPNDPKHKRSFSQRLRGSLGAVVGPTNSRSEHSMDSCYSSGQSQGTNTTVGAGNSSGSKDSKKGRILSNSKINGSTTELAVRMVKKAINRKESSLKRKVNKAQRKEKRATKTLGIVVGIFLVCWVPFFFINILTGICTKLDIEACQIGFGPFFYATWIGYMNSFMNPVIYTIFNTEFRRAFKSLLLGKSTNRRNRGHPV</sequence>
<dbReference type="PANTHER" id="PTHR24248">
    <property type="entry name" value="ADRENERGIC RECEPTOR-RELATED G-PROTEIN COUPLED RECEPTOR"/>
    <property type="match status" value="1"/>
</dbReference>
<feature type="compositionally biased region" description="Basic residues" evidence="12">
    <location>
        <begin position="1113"/>
        <end position="1123"/>
    </location>
</feature>
<feature type="transmembrane region" description="Helical" evidence="13">
    <location>
        <begin position="1716"/>
        <end position="1737"/>
    </location>
</feature>
<dbReference type="PROSITE" id="PS00237">
    <property type="entry name" value="G_PROTEIN_RECEP_F1_1"/>
    <property type="match status" value="1"/>
</dbReference>
<feature type="region of interest" description="Disordered" evidence="12">
    <location>
        <begin position="1504"/>
        <end position="1633"/>
    </location>
</feature>
<feature type="transmembrane region" description="Helical" evidence="13">
    <location>
        <begin position="209"/>
        <end position="231"/>
    </location>
</feature>
<feature type="transmembrane region" description="Helical" evidence="13">
    <location>
        <begin position="133"/>
        <end position="156"/>
    </location>
</feature>
<feature type="compositionally biased region" description="Basic and acidic residues" evidence="12">
    <location>
        <begin position="853"/>
        <end position="867"/>
    </location>
</feature>
<feature type="transmembrane region" description="Helical" evidence="13">
    <location>
        <begin position="293"/>
        <end position="314"/>
    </location>
</feature>
<keyword evidence="2" id="KW-1003">Cell membrane</keyword>
<evidence type="ECO:0000256" key="11">
    <source>
        <dbReference type="SAM" id="Coils"/>
    </source>
</evidence>
<feature type="transmembrane region" description="Helical" evidence="13">
    <location>
        <begin position="168"/>
        <end position="189"/>
    </location>
</feature>
<protein>
    <recommendedName>
        <fullName evidence="14">G-protein coupled receptors family 1 profile domain-containing protein</fullName>
    </recommendedName>
</protein>
<feature type="compositionally biased region" description="Basic and acidic residues" evidence="12">
    <location>
        <begin position="886"/>
        <end position="923"/>
    </location>
</feature>
<proteinExistence type="inferred from homology"/>
<dbReference type="PROSITE" id="PS50262">
    <property type="entry name" value="G_PROTEIN_RECEP_F1_2"/>
    <property type="match status" value="2"/>
</dbReference>
<keyword evidence="9 10" id="KW-0807">Transducer</keyword>
<feature type="domain" description="G-protein coupled receptors family 1 profile" evidence="14">
    <location>
        <begin position="1645"/>
        <end position="1734"/>
    </location>
</feature>
<dbReference type="Proteomes" id="UP000783686">
    <property type="component" value="Unassembled WGS sequence"/>
</dbReference>
<comment type="subcellular location">
    <subcellularLocation>
        <location evidence="1">Cell membrane</location>
        <topology evidence="1">Multi-pass membrane protein</topology>
    </subcellularLocation>
</comment>
<dbReference type="Gene3D" id="1.20.1070.10">
    <property type="entry name" value="Rhodopsin 7-helix transmembrane proteins"/>
    <property type="match status" value="2"/>
</dbReference>
<evidence type="ECO:0000313" key="15">
    <source>
        <dbReference type="EMBL" id="CAD5223535.1"/>
    </source>
</evidence>
<feature type="compositionally biased region" description="Polar residues" evidence="12">
    <location>
        <begin position="868"/>
        <end position="885"/>
    </location>
</feature>
<dbReference type="Proteomes" id="UP000614601">
    <property type="component" value="Unassembled WGS sequence"/>
</dbReference>
<feature type="region of interest" description="Disordered" evidence="12">
    <location>
        <begin position="579"/>
        <end position="598"/>
    </location>
</feature>
<evidence type="ECO:0000256" key="7">
    <source>
        <dbReference type="ARBA" id="ARBA00023157"/>
    </source>
</evidence>
<dbReference type="SUPFAM" id="SSF81321">
    <property type="entry name" value="Family A G protein-coupled receptor-like"/>
    <property type="match status" value="2"/>
</dbReference>
<dbReference type="InterPro" id="IPR017452">
    <property type="entry name" value="GPCR_Rhodpsn_7TM"/>
</dbReference>
<feature type="compositionally biased region" description="Basic and acidic residues" evidence="12">
    <location>
        <begin position="748"/>
        <end position="771"/>
    </location>
</feature>
<reference evidence="15" key="1">
    <citation type="submission" date="2020-09" db="EMBL/GenBank/DDBJ databases">
        <authorList>
            <person name="Kikuchi T."/>
        </authorList>
    </citation>
    <scope>NUCLEOTIDE SEQUENCE</scope>
    <source>
        <strain evidence="15">SH1</strain>
    </source>
</reference>
<dbReference type="OrthoDB" id="6358729at2759"/>
<evidence type="ECO:0000256" key="12">
    <source>
        <dbReference type="SAM" id="MobiDB-lite"/>
    </source>
</evidence>
<evidence type="ECO:0000313" key="16">
    <source>
        <dbReference type="Proteomes" id="UP000614601"/>
    </source>
</evidence>
<evidence type="ECO:0000256" key="3">
    <source>
        <dbReference type="ARBA" id="ARBA00022692"/>
    </source>
</evidence>
<evidence type="ECO:0000256" key="4">
    <source>
        <dbReference type="ARBA" id="ARBA00022989"/>
    </source>
</evidence>
<feature type="region of interest" description="Disordered" evidence="12">
    <location>
        <begin position="853"/>
        <end position="968"/>
    </location>
</feature>
<feature type="region of interest" description="Disordered" evidence="12">
    <location>
        <begin position="1099"/>
        <end position="1141"/>
    </location>
</feature>
<evidence type="ECO:0000259" key="14">
    <source>
        <dbReference type="PROSITE" id="PS50262"/>
    </source>
</evidence>
<keyword evidence="7" id="KW-1015">Disulfide bond</keyword>
<evidence type="ECO:0000256" key="5">
    <source>
        <dbReference type="ARBA" id="ARBA00023040"/>
    </source>
</evidence>
<dbReference type="Pfam" id="PF00001">
    <property type="entry name" value="7tm_1"/>
    <property type="match status" value="2"/>
</dbReference>
<feature type="compositionally biased region" description="Polar residues" evidence="12">
    <location>
        <begin position="1600"/>
        <end position="1614"/>
    </location>
</feature>